<dbReference type="AlphaFoldDB" id="A0A7R9L661"/>
<sequence length="247" mass="28728">MFLKSIYLTLIMASMAEYTMGCSMTEDQLDECFYNSMFFGSKDAIVPGNDAELDQHCSIIREGSKCIKNYADTCLEQNSFPQKVVQLMYTNIGHHMDNRCNKPSERTEFLENIQCFLPKEKMDPLHVCSDKLTKFVELTSQMNKDEPHLPFICCGFQEYRHCIVSNTEKICTVGHSQFWDEIFDEMSMEAITYACSNYETYEKCHKNLYPEGLAKITAIMEATDPAVWHHGFKTPVKFFLDMIRKFY</sequence>
<proteinExistence type="predicted"/>
<feature type="chain" id="PRO_5035592130" evidence="1">
    <location>
        <begin position="22"/>
        <end position="247"/>
    </location>
</feature>
<keyword evidence="1" id="KW-0732">Signal</keyword>
<reference evidence="2" key="1">
    <citation type="submission" date="2020-11" db="EMBL/GenBank/DDBJ databases">
        <authorList>
            <person name="Tran Van P."/>
        </authorList>
    </citation>
    <scope>NUCLEOTIDE SEQUENCE</scope>
</reference>
<dbReference type="OrthoDB" id="6415265at2759"/>
<evidence type="ECO:0000256" key="1">
    <source>
        <dbReference type="SAM" id="SignalP"/>
    </source>
</evidence>
<feature type="signal peptide" evidence="1">
    <location>
        <begin position="1"/>
        <end position="21"/>
    </location>
</feature>
<name>A0A7R9L661_9ACAR</name>
<accession>A0A7R9L661</accession>
<gene>
    <name evidence="2" type="ORF">OSB1V03_LOCUS15016</name>
</gene>
<dbReference type="Proteomes" id="UP000759131">
    <property type="component" value="Unassembled WGS sequence"/>
</dbReference>
<evidence type="ECO:0000313" key="3">
    <source>
        <dbReference type="Proteomes" id="UP000759131"/>
    </source>
</evidence>
<dbReference type="PANTHER" id="PTHR33964:SF1">
    <property type="entry name" value="RE45066P"/>
    <property type="match status" value="1"/>
</dbReference>
<organism evidence="2">
    <name type="scientific">Medioppia subpectinata</name>
    <dbReference type="NCBI Taxonomy" id="1979941"/>
    <lineage>
        <taxon>Eukaryota</taxon>
        <taxon>Metazoa</taxon>
        <taxon>Ecdysozoa</taxon>
        <taxon>Arthropoda</taxon>
        <taxon>Chelicerata</taxon>
        <taxon>Arachnida</taxon>
        <taxon>Acari</taxon>
        <taxon>Acariformes</taxon>
        <taxon>Sarcoptiformes</taxon>
        <taxon>Oribatida</taxon>
        <taxon>Brachypylina</taxon>
        <taxon>Oppioidea</taxon>
        <taxon>Oppiidae</taxon>
        <taxon>Medioppia</taxon>
    </lineage>
</organism>
<dbReference type="EMBL" id="OC869553">
    <property type="protein sequence ID" value="CAD7634620.1"/>
    <property type="molecule type" value="Genomic_DNA"/>
</dbReference>
<keyword evidence="3" id="KW-1185">Reference proteome</keyword>
<dbReference type="EMBL" id="CAJPIZ010014978">
    <property type="protein sequence ID" value="CAG2115050.1"/>
    <property type="molecule type" value="Genomic_DNA"/>
</dbReference>
<evidence type="ECO:0000313" key="2">
    <source>
        <dbReference type="EMBL" id="CAD7634620.1"/>
    </source>
</evidence>
<dbReference type="PANTHER" id="PTHR33964">
    <property type="entry name" value="RE45066P-RELATED"/>
    <property type="match status" value="1"/>
</dbReference>
<protein>
    <submittedName>
        <fullName evidence="2">Uncharacterized protein</fullName>
    </submittedName>
</protein>